<keyword evidence="5" id="KW-0902">Two-component regulatory system</keyword>
<evidence type="ECO:0000313" key="19">
    <source>
        <dbReference type="Proteomes" id="UP000191554"/>
    </source>
</evidence>
<comment type="function">
    <text evidence="11">May play the central regulatory role in sporulation. It may be an element of the effector pathway responsible for the activation of sporulation genes in response to nutritional stress. Spo0A may act in concert with spo0H (a sigma factor) to control the expression of some genes that are critical to the sporulation process.</text>
</comment>
<dbReference type="AlphaFoldDB" id="A0A1V4SMM9"/>
<dbReference type="EMBL" id="MZGX01000005">
    <property type="protein sequence ID" value="OPX45120.1"/>
    <property type="molecule type" value="Genomic_DNA"/>
</dbReference>
<dbReference type="Proteomes" id="UP000191554">
    <property type="component" value="Unassembled WGS sequence"/>
</dbReference>
<organism evidence="18 19">
    <name type="scientific">Ruminiclostridium hungatei</name>
    <name type="common">Clostridium hungatei</name>
    <dbReference type="NCBI Taxonomy" id="48256"/>
    <lineage>
        <taxon>Bacteria</taxon>
        <taxon>Bacillati</taxon>
        <taxon>Bacillota</taxon>
        <taxon>Clostridia</taxon>
        <taxon>Eubacteriales</taxon>
        <taxon>Oscillospiraceae</taxon>
        <taxon>Ruminiclostridium</taxon>
    </lineage>
</organism>
<sequence length="225" mass="25979">MNQILVVDDDEYIRELVCTLLRNEGYGIMEAADGREALKRLGKDKVDLCVLDIMMPNMDGFEFCKTARKYYKDLPVLMLTAKSDLSQKVKGFDLGCDDYLTKPFEGAELIVRVRALLKRYHMDREEEVTIGRVTLNKTSYIVSVDGAKYDIPMKEFELLYRLGNSAGKTLTRDYLIEEIWGYDFDGNERTLDVHVNRLRERFPADECGFRITTIRGLGYRLEVVA</sequence>
<dbReference type="InterPro" id="IPR011006">
    <property type="entry name" value="CheY-like_superfamily"/>
</dbReference>
<keyword evidence="6" id="KW-0805">Transcription regulation</keyword>
<feature type="domain" description="Response regulatory" evidence="16">
    <location>
        <begin position="3"/>
        <end position="117"/>
    </location>
</feature>
<keyword evidence="7" id="KW-0843">Virulence</keyword>
<evidence type="ECO:0000259" key="17">
    <source>
        <dbReference type="PROSITE" id="PS51755"/>
    </source>
</evidence>
<dbReference type="STRING" id="48256.CLHUN_10070"/>
<comment type="caution">
    <text evidence="18">The sequence shown here is derived from an EMBL/GenBank/DDBJ whole genome shotgun (WGS) entry which is preliminary data.</text>
</comment>
<feature type="modified residue" description="4-aspartylphosphate" evidence="14">
    <location>
        <position position="52"/>
    </location>
</feature>
<evidence type="ECO:0000256" key="13">
    <source>
        <dbReference type="ARBA" id="ARBA00039976"/>
    </source>
</evidence>
<keyword evidence="4 14" id="KW-0597">Phosphoprotein</keyword>
<dbReference type="SMART" id="SM00862">
    <property type="entry name" value="Trans_reg_C"/>
    <property type="match status" value="1"/>
</dbReference>
<evidence type="ECO:0000259" key="16">
    <source>
        <dbReference type="PROSITE" id="PS50110"/>
    </source>
</evidence>
<comment type="subcellular location">
    <subcellularLocation>
        <location evidence="1">Cytoplasm</location>
    </subcellularLocation>
</comment>
<dbReference type="Gene3D" id="6.10.250.690">
    <property type="match status" value="1"/>
</dbReference>
<evidence type="ECO:0000256" key="8">
    <source>
        <dbReference type="ARBA" id="ARBA00023125"/>
    </source>
</evidence>
<dbReference type="InterPro" id="IPR036388">
    <property type="entry name" value="WH-like_DNA-bd_sf"/>
</dbReference>
<keyword evidence="10" id="KW-0804">Transcription</keyword>
<dbReference type="InterPro" id="IPR039420">
    <property type="entry name" value="WalR-like"/>
</dbReference>
<dbReference type="Pfam" id="PF00072">
    <property type="entry name" value="Response_reg"/>
    <property type="match status" value="1"/>
</dbReference>
<evidence type="ECO:0000256" key="9">
    <source>
        <dbReference type="ARBA" id="ARBA00023159"/>
    </source>
</evidence>
<dbReference type="GO" id="GO:0000976">
    <property type="term" value="F:transcription cis-regulatory region binding"/>
    <property type="evidence" value="ECO:0007669"/>
    <property type="project" value="TreeGrafter"/>
</dbReference>
<evidence type="ECO:0000256" key="7">
    <source>
        <dbReference type="ARBA" id="ARBA00023026"/>
    </source>
</evidence>
<keyword evidence="8 15" id="KW-0238">DNA-binding</keyword>
<evidence type="ECO:0000313" key="18">
    <source>
        <dbReference type="EMBL" id="OPX45120.1"/>
    </source>
</evidence>
<dbReference type="InterPro" id="IPR001867">
    <property type="entry name" value="OmpR/PhoB-type_DNA-bd"/>
</dbReference>
<evidence type="ECO:0000256" key="12">
    <source>
        <dbReference type="ARBA" id="ARBA00037471"/>
    </source>
</evidence>
<protein>
    <recommendedName>
        <fullName evidence="13">Heme response regulator HssR</fullName>
    </recommendedName>
    <alternativeName>
        <fullName evidence="2">Stage 0 sporulation protein A homolog</fullName>
    </alternativeName>
</protein>
<dbReference type="PROSITE" id="PS51755">
    <property type="entry name" value="OMPR_PHOB"/>
    <property type="match status" value="1"/>
</dbReference>
<dbReference type="PROSITE" id="PS50110">
    <property type="entry name" value="RESPONSE_REGULATORY"/>
    <property type="match status" value="1"/>
</dbReference>
<feature type="domain" description="OmpR/PhoB-type" evidence="17">
    <location>
        <begin position="125"/>
        <end position="223"/>
    </location>
</feature>
<evidence type="ECO:0000256" key="15">
    <source>
        <dbReference type="PROSITE-ProRule" id="PRU01091"/>
    </source>
</evidence>
<dbReference type="OrthoDB" id="9790442at2"/>
<gene>
    <name evidence="18" type="primary">hssR</name>
    <name evidence="18" type="ORF">CLHUN_10070</name>
</gene>
<dbReference type="Gene3D" id="1.10.10.10">
    <property type="entry name" value="Winged helix-like DNA-binding domain superfamily/Winged helix DNA-binding domain"/>
    <property type="match status" value="1"/>
</dbReference>
<dbReference type="Gene3D" id="3.40.50.2300">
    <property type="match status" value="1"/>
</dbReference>
<evidence type="ECO:0000256" key="11">
    <source>
        <dbReference type="ARBA" id="ARBA00024867"/>
    </source>
</evidence>
<dbReference type="GO" id="GO:0005829">
    <property type="term" value="C:cytosol"/>
    <property type="evidence" value="ECO:0007669"/>
    <property type="project" value="TreeGrafter"/>
</dbReference>
<dbReference type="RefSeq" id="WP_080063462.1">
    <property type="nucleotide sequence ID" value="NZ_MZGX01000005.1"/>
</dbReference>
<feature type="DNA-binding region" description="OmpR/PhoB-type" evidence="15">
    <location>
        <begin position="125"/>
        <end position="223"/>
    </location>
</feature>
<accession>A0A1V4SMM9</accession>
<evidence type="ECO:0000256" key="3">
    <source>
        <dbReference type="ARBA" id="ARBA00022490"/>
    </source>
</evidence>
<comment type="function">
    <text evidence="12">Member of the two-component regulatory system HssS/HssR involved in intracellular heme homeostasis and tempering of staphylococcal virulence. Phosphorylated HssR binds to a direct repeat sequence within hrtAB promoter and activates the expression of hrtAB, an efflux pump, in response to extracellular heme, hemin, hemoglobin or blood.</text>
</comment>
<keyword evidence="9" id="KW-0010">Activator</keyword>
<dbReference type="PANTHER" id="PTHR48111:SF49">
    <property type="entry name" value="HEME RESPONSE REGULATOR HSSR"/>
    <property type="match status" value="1"/>
</dbReference>
<dbReference type="GO" id="GO:0000156">
    <property type="term" value="F:phosphorelay response regulator activity"/>
    <property type="evidence" value="ECO:0007669"/>
    <property type="project" value="TreeGrafter"/>
</dbReference>
<dbReference type="GO" id="GO:0032993">
    <property type="term" value="C:protein-DNA complex"/>
    <property type="evidence" value="ECO:0007669"/>
    <property type="project" value="TreeGrafter"/>
</dbReference>
<keyword evidence="19" id="KW-1185">Reference proteome</keyword>
<dbReference type="CDD" id="cd00383">
    <property type="entry name" value="trans_reg_C"/>
    <property type="match status" value="1"/>
</dbReference>
<reference evidence="18 19" key="1">
    <citation type="submission" date="2017-03" db="EMBL/GenBank/DDBJ databases">
        <title>Genome sequence of Clostridium hungatei DSM 14427.</title>
        <authorList>
            <person name="Poehlein A."/>
            <person name="Daniel R."/>
        </authorList>
    </citation>
    <scope>NUCLEOTIDE SEQUENCE [LARGE SCALE GENOMIC DNA]</scope>
    <source>
        <strain evidence="18 19">DSM 14427</strain>
    </source>
</reference>
<proteinExistence type="predicted"/>
<evidence type="ECO:0000256" key="4">
    <source>
        <dbReference type="ARBA" id="ARBA00022553"/>
    </source>
</evidence>
<evidence type="ECO:0000256" key="5">
    <source>
        <dbReference type="ARBA" id="ARBA00023012"/>
    </source>
</evidence>
<dbReference type="Pfam" id="PF00486">
    <property type="entry name" value="Trans_reg_C"/>
    <property type="match status" value="1"/>
</dbReference>
<dbReference type="PANTHER" id="PTHR48111">
    <property type="entry name" value="REGULATOR OF RPOS"/>
    <property type="match status" value="1"/>
</dbReference>
<evidence type="ECO:0000256" key="6">
    <source>
        <dbReference type="ARBA" id="ARBA00023015"/>
    </source>
</evidence>
<evidence type="ECO:0000256" key="2">
    <source>
        <dbReference type="ARBA" id="ARBA00018672"/>
    </source>
</evidence>
<dbReference type="SUPFAM" id="SSF52172">
    <property type="entry name" value="CheY-like"/>
    <property type="match status" value="1"/>
</dbReference>
<evidence type="ECO:0000256" key="10">
    <source>
        <dbReference type="ARBA" id="ARBA00023163"/>
    </source>
</evidence>
<dbReference type="FunFam" id="3.40.50.2300:FF:000001">
    <property type="entry name" value="DNA-binding response regulator PhoB"/>
    <property type="match status" value="1"/>
</dbReference>
<keyword evidence="3" id="KW-0963">Cytoplasm</keyword>
<dbReference type="InterPro" id="IPR001789">
    <property type="entry name" value="Sig_transdc_resp-reg_receiver"/>
</dbReference>
<dbReference type="CDD" id="cd17574">
    <property type="entry name" value="REC_OmpR"/>
    <property type="match status" value="1"/>
</dbReference>
<dbReference type="SMART" id="SM00448">
    <property type="entry name" value="REC"/>
    <property type="match status" value="1"/>
</dbReference>
<dbReference type="GO" id="GO:0006355">
    <property type="term" value="P:regulation of DNA-templated transcription"/>
    <property type="evidence" value="ECO:0007669"/>
    <property type="project" value="InterPro"/>
</dbReference>
<evidence type="ECO:0000256" key="14">
    <source>
        <dbReference type="PROSITE-ProRule" id="PRU00169"/>
    </source>
</evidence>
<name>A0A1V4SMM9_RUMHU</name>
<evidence type="ECO:0000256" key="1">
    <source>
        <dbReference type="ARBA" id="ARBA00004496"/>
    </source>
</evidence>